<comment type="caution">
    <text evidence="2">The sequence shown here is derived from an EMBL/GenBank/DDBJ whole genome shotgun (WGS) entry which is preliminary data.</text>
</comment>
<protein>
    <submittedName>
        <fullName evidence="2">Uncharacterized protein</fullName>
    </submittedName>
</protein>
<dbReference type="InParanoid" id="A0A1Y2FTM7"/>
<reference evidence="2 3" key="1">
    <citation type="submission" date="2016-07" db="EMBL/GenBank/DDBJ databases">
        <title>Pervasive Adenine N6-methylation of Active Genes in Fungi.</title>
        <authorList>
            <consortium name="DOE Joint Genome Institute"/>
            <person name="Mondo S.J."/>
            <person name="Dannebaum R.O."/>
            <person name="Kuo R.C."/>
            <person name="Labutti K."/>
            <person name="Haridas S."/>
            <person name="Kuo A."/>
            <person name="Salamov A."/>
            <person name="Ahrendt S.R."/>
            <person name="Lipzen A."/>
            <person name="Sullivan W."/>
            <person name="Andreopoulos W.B."/>
            <person name="Clum A."/>
            <person name="Lindquist E."/>
            <person name="Daum C."/>
            <person name="Ramamoorthy G.K."/>
            <person name="Gryganskyi A."/>
            <person name="Culley D."/>
            <person name="Magnuson J.K."/>
            <person name="James T.Y."/>
            <person name="O'Malley M.A."/>
            <person name="Stajich J.E."/>
            <person name="Spatafora J.W."/>
            <person name="Visel A."/>
            <person name="Grigoriev I.V."/>
        </authorList>
    </citation>
    <scope>NUCLEOTIDE SEQUENCE [LARGE SCALE GENOMIC DNA]</scope>
    <source>
        <strain evidence="2 3">62-1032</strain>
    </source>
</reference>
<evidence type="ECO:0000313" key="3">
    <source>
        <dbReference type="Proteomes" id="UP000193467"/>
    </source>
</evidence>
<keyword evidence="3" id="KW-1185">Reference proteome</keyword>
<dbReference type="Proteomes" id="UP000193467">
    <property type="component" value="Unassembled WGS sequence"/>
</dbReference>
<feature type="region of interest" description="Disordered" evidence="1">
    <location>
        <begin position="58"/>
        <end position="78"/>
    </location>
</feature>
<dbReference type="EMBL" id="MCGR01000015">
    <property type="protein sequence ID" value="ORY86045.1"/>
    <property type="molecule type" value="Genomic_DNA"/>
</dbReference>
<gene>
    <name evidence="2" type="ORF">BCR35DRAFT_330738</name>
</gene>
<proteinExistence type="predicted"/>
<dbReference type="AlphaFoldDB" id="A0A1Y2FTM7"/>
<evidence type="ECO:0000256" key="1">
    <source>
        <dbReference type="SAM" id="MobiDB-lite"/>
    </source>
</evidence>
<feature type="compositionally biased region" description="Basic and acidic residues" evidence="1">
    <location>
        <begin position="135"/>
        <end position="156"/>
    </location>
</feature>
<organism evidence="2 3">
    <name type="scientific">Leucosporidium creatinivorum</name>
    <dbReference type="NCBI Taxonomy" id="106004"/>
    <lineage>
        <taxon>Eukaryota</taxon>
        <taxon>Fungi</taxon>
        <taxon>Dikarya</taxon>
        <taxon>Basidiomycota</taxon>
        <taxon>Pucciniomycotina</taxon>
        <taxon>Microbotryomycetes</taxon>
        <taxon>Leucosporidiales</taxon>
        <taxon>Leucosporidium</taxon>
    </lineage>
</organism>
<feature type="region of interest" description="Disordered" evidence="1">
    <location>
        <begin position="131"/>
        <end position="156"/>
    </location>
</feature>
<evidence type="ECO:0000313" key="2">
    <source>
        <dbReference type="EMBL" id="ORY86045.1"/>
    </source>
</evidence>
<sequence>MSSPNGTVFYNLWDISNLLQDHGLQLVSRRMWSKDPYDSFDFHSLSAIALFASSSISTSKPTKKSHRTKYSSTKTEPDKLSTVECSPETFTVPSNAQARIRRIVSNYSLQVVNPIGAVDLISESRYPSIQPKLKTTKDSSAADERKVGSKGKEKTSFEPDELRWVFWKDKEELTG</sequence>
<name>A0A1Y2FTM7_9BASI</name>
<accession>A0A1Y2FTM7</accession>